<dbReference type="AlphaFoldDB" id="A0AA87AM38"/>
<gene>
    <name evidence="1" type="ORF">HMPREF0428_01416</name>
</gene>
<sequence length="158" mass="18057">MEIKVIKDGTIEEMVYNGLELLEKIASKIVDKSNSSVSLNPHQGNNNTDSLETLQRDNELLLTFVGTYFTIAPSFKDMVTEYQKIKDSETFRNKIIDREVKGLTGYIEMLDVGKITGKPTDLQILKMQIKSTLEMTVKVLEKLKDTYSKDENTLRIEM</sequence>
<name>A0AA87AM38_9BACL</name>
<dbReference type="EMBL" id="ACRO01000030">
    <property type="protein sequence ID" value="EGF87046.1"/>
    <property type="molecule type" value="Genomic_DNA"/>
</dbReference>
<protein>
    <submittedName>
        <fullName evidence="1">Uncharacterized protein</fullName>
    </submittedName>
</protein>
<dbReference type="Proteomes" id="UP000004773">
    <property type="component" value="Unassembled WGS sequence"/>
</dbReference>
<reference evidence="1 2" key="1">
    <citation type="submission" date="2011-03" db="EMBL/GenBank/DDBJ databases">
        <title>The Genome Sequence of Gemella haemolysans M341.</title>
        <authorList>
            <consortium name="The Broad Institute Genome Sequencing Platform"/>
            <consortium name="The Broad Institute Genome Sequencing Center for Infectious Disease"/>
            <person name="Earl A."/>
            <person name="Ward D."/>
            <person name="Feldgarden M."/>
            <person name="Gevers D."/>
            <person name="Sibley C.D."/>
            <person name="Field T.R."/>
            <person name="Grinwis M."/>
            <person name="Eshaghurshan C.S."/>
            <person name="Surette M.G."/>
            <person name="Young S.K."/>
            <person name="Zeng Q."/>
            <person name="Gargeya S."/>
            <person name="Fitzgerald M."/>
            <person name="Haas B."/>
            <person name="Abouelleil A."/>
            <person name="Alvarado L."/>
            <person name="Arachchi H.M."/>
            <person name="Berlin A."/>
            <person name="Brown A."/>
            <person name="Chapman S.B."/>
            <person name="Chen Z."/>
            <person name="Dunbar C."/>
            <person name="Freedman E."/>
            <person name="Gearin G."/>
            <person name="Gellesch M."/>
            <person name="Goldberg J."/>
            <person name="Griggs A."/>
            <person name="Gujja S."/>
            <person name="Heilman E.R."/>
            <person name="Heiman D."/>
            <person name="Howarth C."/>
            <person name="Larson L."/>
            <person name="Lui A."/>
            <person name="MacDonald P.J.P."/>
            <person name="Mehta T."/>
            <person name="Montmayeur A."/>
            <person name="Murphy C."/>
            <person name="Neiman D."/>
            <person name="Pearson M."/>
            <person name="Priest M."/>
            <person name="Roberts A."/>
            <person name="Saif S."/>
            <person name="Shea T."/>
            <person name="Shenoy N."/>
            <person name="Sisk P."/>
            <person name="Stolte C."/>
            <person name="Sykes S."/>
            <person name="White J."/>
            <person name="Yandava C."/>
            <person name="Wortman J."/>
            <person name="Nusbaum C."/>
            <person name="Birren B."/>
        </authorList>
    </citation>
    <scope>NUCLEOTIDE SEQUENCE [LARGE SCALE GENOMIC DNA]</scope>
    <source>
        <strain evidence="1 2">M341</strain>
    </source>
</reference>
<organism evidence="1 2">
    <name type="scientific">Gemella haemolysans M341</name>
    <dbReference type="NCBI Taxonomy" id="562981"/>
    <lineage>
        <taxon>Bacteria</taxon>
        <taxon>Bacillati</taxon>
        <taxon>Bacillota</taxon>
        <taxon>Bacilli</taxon>
        <taxon>Bacillales</taxon>
        <taxon>Gemellaceae</taxon>
        <taxon>Gemella</taxon>
    </lineage>
</organism>
<dbReference type="RefSeq" id="WP_003147563.1">
    <property type="nucleotide sequence ID" value="NZ_GL883584.1"/>
</dbReference>
<evidence type="ECO:0000313" key="1">
    <source>
        <dbReference type="EMBL" id="EGF87046.1"/>
    </source>
</evidence>
<proteinExistence type="predicted"/>
<evidence type="ECO:0000313" key="2">
    <source>
        <dbReference type="Proteomes" id="UP000004773"/>
    </source>
</evidence>
<accession>A0AA87AM38</accession>
<comment type="caution">
    <text evidence="1">The sequence shown here is derived from an EMBL/GenBank/DDBJ whole genome shotgun (WGS) entry which is preliminary data.</text>
</comment>